<dbReference type="PANTHER" id="PTHR33416:SF20">
    <property type="entry name" value="NUCLEAR PORE COMPLEX PROTEIN NUP1"/>
    <property type="match status" value="1"/>
</dbReference>
<reference evidence="2" key="1">
    <citation type="submission" date="2017-07" db="EMBL/GenBank/DDBJ databases">
        <title>Taro Niue Genome Assembly and Annotation.</title>
        <authorList>
            <person name="Atibalentja N."/>
            <person name="Keating K."/>
            <person name="Fields C.J."/>
        </authorList>
    </citation>
    <scope>NUCLEOTIDE SEQUENCE</scope>
    <source>
        <strain evidence="2">Niue_2</strain>
        <tissue evidence="2">Leaf</tissue>
    </source>
</reference>
<keyword evidence="3" id="KW-1185">Reference proteome</keyword>
<name>A0A843WQ74_COLES</name>
<dbReference type="PANTHER" id="PTHR33416">
    <property type="entry name" value="NUCLEAR PORE COMPLEX PROTEIN NUP1"/>
    <property type="match status" value="1"/>
</dbReference>
<comment type="caution">
    <text evidence="2">The sequence shown here is derived from an EMBL/GenBank/DDBJ whole genome shotgun (WGS) entry which is preliminary data.</text>
</comment>
<dbReference type="EMBL" id="NMUH01005453">
    <property type="protein sequence ID" value="MQM12792.1"/>
    <property type="molecule type" value="Genomic_DNA"/>
</dbReference>
<evidence type="ECO:0000313" key="3">
    <source>
        <dbReference type="Proteomes" id="UP000652761"/>
    </source>
</evidence>
<feature type="compositionally biased region" description="Polar residues" evidence="1">
    <location>
        <begin position="905"/>
        <end position="921"/>
    </location>
</feature>
<accession>A0A843WQ74</accession>
<evidence type="ECO:0000256" key="1">
    <source>
        <dbReference type="SAM" id="MobiDB-lite"/>
    </source>
</evidence>
<sequence length="953" mass="98728">MGSRSSKVSPSSLCLRSQMLREAIASPSFIGFSPKSSPICSKAVVRFTGVPGTLEDGYMTPRSRGRSVISKMSRSPYFKQQPTITLKDGEIMASGYPGPSTSTQTTSNIAFSSGKQVLKRSSVSESATGPIRRIRQKSNLVSSLEDVISQIPRKLLPTANSSVPLRSREMEEKIFQQLDKLVPSPKGKSAEARTVSRDELPSMLSSDVLHETASKSVAKTDALSLLNVEANDKLEISSNFHTVSLSPMKGKAKNSHSKSLLGTGIATEATEVGNVDASITETRPVIGSLDSLPSATTFDSLRRSSTFKMQAPDVCTFTFALSATEDSLEQEDDRCRRDISRLSDPREEKIQTDDHKSFISEIVVTKKALISSESMSDSNIKLSKMVGKGVLDATTIADKDASFLFQVSLPPSTECLSPVTHILPSLPAEVPVGSSEGNAVPVFTFGSKNTALVFSASMMSYSDPAGQEIGARFRGQLFRSISTSITAPVECAEFVVAEKPLKSGYLIESGGTSSSFAPTTSPTSSNLQFVTSAPSSRSNGSLTSNATTFSASSTSAAILSGSLSSAIISGGPASVSSCSNGPSGLPAFSMLPSIQFGSSSSAISTNCTFPVVESISTGSEPKLPKDSRFVHAGTSSVSSIFSSTGSSIFGLSAAAASSATTFGRSMPVFCSQAAQSGDGTPFGQNAGQSGSVSPPFGLAGSSIGFSSSTLGSSITSGKPLGLCSGFGPNSTLSLSLDASSTSLASTMKPLSAFDSSSQSTAASMFNSGFGSSISSSSVSIFGMSSATSATTSFSSVSMSPFSVSSSAATTPSVFSLPQAMATSASAFSFTFGATTTSPPVSSAVPGSPGNDQMNVEENMADHVVQAPSSVLPMFGQPSNVPPSSLPFSSTHTTSGAPVFQFTSSQPSALAQSQTPFQTTGSFEFGRSFSMGSGGIDKSGRRFIKAKRDKHRKK</sequence>
<feature type="region of interest" description="Disordered" evidence="1">
    <location>
        <begin position="514"/>
        <end position="544"/>
    </location>
</feature>
<feature type="region of interest" description="Disordered" evidence="1">
    <location>
        <begin position="905"/>
        <end position="953"/>
    </location>
</feature>
<organism evidence="2 3">
    <name type="scientific">Colocasia esculenta</name>
    <name type="common">Wild taro</name>
    <name type="synonym">Arum esculentum</name>
    <dbReference type="NCBI Taxonomy" id="4460"/>
    <lineage>
        <taxon>Eukaryota</taxon>
        <taxon>Viridiplantae</taxon>
        <taxon>Streptophyta</taxon>
        <taxon>Embryophyta</taxon>
        <taxon>Tracheophyta</taxon>
        <taxon>Spermatophyta</taxon>
        <taxon>Magnoliopsida</taxon>
        <taxon>Liliopsida</taxon>
        <taxon>Araceae</taxon>
        <taxon>Aroideae</taxon>
        <taxon>Colocasieae</taxon>
        <taxon>Colocasia</taxon>
    </lineage>
</organism>
<dbReference type="GO" id="GO:0071763">
    <property type="term" value="P:nuclear membrane organization"/>
    <property type="evidence" value="ECO:0007669"/>
    <property type="project" value="TreeGrafter"/>
</dbReference>
<protein>
    <submittedName>
        <fullName evidence="2">Uncharacterized protein</fullName>
    </submittedName>
</protein>
<gene>
    <name evidence="2" type="ORF">Taro_045711</name>
</gene>
<feature type="compositionally biased region" description="Low complexity" evidence="1">
    <location>
        <begin position="514"/>
        <end position="525"/>
    </location>
</feature>
<feature type="compositionally biased region" description="Basic residues" evidence="1">
    <location>
        <begin position="940"/>
        <end position="953"/>
    </location>
</feature>
<dbReference type="GO" id="GO:0005635">
    <property type="term" value="C:nuclear envelope"/>
    <property type="evidence" value="ECO:0007669"/>
    <property type="project" value="TreeGrafter"/>
</dbReference>
<dbReference type="Proteomes" id="UP000652761">
    <property type="component" value="Unassembled WGS sequence"/>
</dbReference>
<dbReference type="AlphaFoldDB" id="A0A843WQ74"/>
<proteinExistence type="predicted"/>
<feature type="compositionally biased region" description="Polar residues" evidence="1">
    <location>
        <begin position="526"/>
        <end position="540"/>
    </location>
</feature>
<dbReference type="OrthoDB" id="778586at2759"/>
<evidence type="ECO:0000313" key="2">
    <source>
        <dbReference type="EMBL" id="MQM12792.1"/>
    </source>
</evidence>